<name>A0ABP5WY62_9ACTN</name>
<dbReference type="Proteomes" id="UP001501231">
    <property type="component" value="Unassembled WGS sequence"/>
</dbReference>
<organism evidence="2 3">
    <name type="scientific">Actinomadura vinacea</name>
    <dbReference type="NCBI Taxonomy" id="115336"/>
    <lineage>
        <taxon>Bacteria</taxon>
        <taxon>Bacillati</taxon>
        <taxon>Actinomycetota</taxon>
        <taxon>Actinomycetes</taxon>
        <taxon>Streptosporangiales</taxon>
        <taxon>Thermomonosporaceae</taxon>
        <taxon>Actinomadura</taxon>
    </lineage>
</organism>
<dbReference type="RefSeq" id="WP_344593371.1">
    <property type="nucleotide sequence ID" value="NZ_BAAARW010000021.1"/>
</dbReference>
<feature type="compositionally biased region" description="Basic and acidic residues" evidence="1">
    <location>
        <begin position="1"/>
        <end position="12"/>
    </location>
</feature>
<proteinExistence type="predicted"/>
<evidence type="ECO:0000256" key="1">
    <source>
        <dbReference type="SAM" id="MobiDB-lite"/>
    </source>
</evidence>
<dbReference type="EMBL" id="BAAARW010000021">
    <property type="protein sequence ID" value="GAA2436857.1"/>
    <property type="molecule type" value="Genomic_DNA"/>
</dbReference>
<sequence>MEIEIRVREPRRPNSSGNRPHVRRIDVITGNITGPAGDRTADTNPSTRVAGRYGPRDWRHDDGFIVVRHVVRDIDGPM</sequence>
<reference evidence="3" key="1">
    <citation type="journal article" date="2019" name="Int. J. Syst. Evol. Microbiol.">
        <title>The Global Catalogue of Microorganisms (GCM) 10K type strain sequencing project: providing services to taxonomists for standard genome sequencing and annotation.</title>
        <authorList>
            <consortium name="The Broad Institute Genomics Platform"/>
            <consortium name="The Broad Institute Genome Sequencing Center for Infectious Disease"/>
            <person name="Wu L."/>
            <person name="Ma J."/>
        </authorList>
    </citation>
    <scope>NUCLEOTIDE SEQUENCE [LARGE SCALE GENOMIC DNA]</scope>
    <source>
        <strain evidence="3">JCM 3325</strain>
    </source>
</reference>
<gene>
    <name evidence="2" type="ORF">GCM10010191_59620</name>
</gene>
<evidence type="ECO:0000313" key="2">
    <source>
        <dbReference type="EMBL" id="GAA2436857.1"/>
    </source>
</evidence>
<accession>A0ABP5WY62</accession>
<evidence type="ECO:0000313" key="3">
    <source>
        <dbReference type="Proteomes" id="UP001501231"/>
    </source>
</evidence>
<feature type="region of interest" description="Disordered" evidence="1">
    <location>
        <begin position="1"/>
        <end position="55"/>
    </location>
</feature>
<protein>
    <submittedName>
        <fullName evidence="2">Uncharacterized protein</fullName>
    </submittedName>
</protein>
<keyword evidence="3" id="KW-1185">Reference proteome</keyword>
<comment type="caution">
    <text evidence="2">The sequence shown here is derived from an EMBL/GenBank/DDBJ whole genome shotgun (WGS) entry which is preliminary data.</text>
</comment>